<dbReference type="AlphaFoldDB" id="A0A3M7P541"/>
<comment type="caution">
    <text evidence="1">The sequence shown here is derived from an EMBL/GenBank/DDBJ whole genome shotgun (WGS) entry which is preliminary data.</text>
</comment>
<sequence length="60" mass="7227">MSLDTNAFTIFDNLIQKNVNFKRKSNLCKHHYQPNECHLDPSKHMIFIRYGTFNEDVKRK</sequence>
<reference evidence="1 2" key="1">
    <citation type="journal article" date="2018" name="Sci. Rep.">
        <title>Genomic signatures of local adaptation to the degree of environmental predictability in rotifers.</title>
        <authorList>
            <person name="Franch-Gras L."/>
            <person name="Hahn C."/>
            <person name="Garcia-Roger E.M."/>
            <person name="Carmona M.J."/>
            <person name="Serra M."/>
            <person name="Gomez A."/>
        </authorList>
    </citation>
    <scope>NUCLEOTIDE SEQUENCE [LARGE SCALE GENOMIC DNA]</scope>
    <source>
        <strain evidence="1">HYR1</strain>
    </source>
</reference>
<name>A0A3M7P541_BRAPC</name>
<protein>
    <submittedName>
        <fullName evidence="1">Uncharacterized protein</fullName>
    </submittedName>
</protein>
<organism evidence="1 2">
    <name type="scientific">Brachionus plicatilis</name>
    <name type="common">Marine rotifer</name>
    <name type="synonym">Brachionus muelleri</name>
    <dbReference type="NCBI Taxonomy" id="10195"/>
    <lineage>
        <taxon>Eukaryota</taxon>
        <taxon>Metazoa</taxon>
        <taxon>Spiralia</taxon>
        <taxon>Gnathifera</taxon>
        <taxon>Rotifera</taxon>
        <taxon>Eurotatoria</taxon>
        <taxon>Monogononta</taxon>
        <taxon>Pseudotrocha</taxon>
        <taxon>Ploima</taxon>
        <taxon>Brachionidae</taxon>
        <taxon>Brachionus</taxon>
    </lineage>
</organism>
<dbReference type="Proteomes" id="UP000276133">
    <property type="component" value="Unassembled WGS sequence"/>
</dbReference>
<evidence type="ECO:0000313" key="1">
    <source>
        <dbReference type="EMBL" id="RMZ94188.1"/>
    </source>
</evidence>
<gene>
    <name evidence="1" type="ORF">BpHYR1_050828</name>
</gene>
<dbReference type="EMBL" id="REGN01013237">
    <property type="protein sequence ID" value="RMZ94188.1"/>
    <property type="molecule type" value="Genomic_DNA"/>
</dbReference>
<accession>A0A3M7P541</accession>
<evidence type="ECO:0000313" key="2">
    <source>
        <dbReference type="Proteomes" id="UP000276133"/>
    </source>
</evidence>
<proteinExistence type="predicted"/>
<keyword evidence="2" id="KW-1185">Reference proteome</keyword>